<dbReference type="Proteomes" id="UP000595198">
    <property type="component" value="Chromosome"/>
</dbReference>
<evidence type="ECO:0000313" key="5">
    <source>
        <dbReference type="Proteomes" id="UP000594774"/>
    </source>
</evidence>
<keyword evidence="2" id="KW-1133">Transmembrane helix</keyword>
<sequence length="332" mass="34605">MVRRGNNRDGSQHDGRDNSYGRDSSSSYGDDSATRYIPRDEGYRGYNPDADFAGEQPTEYFGGDSSETQFLQRGDETRFENSRGAGAGAGAGAQGGGAQGSGQYWAPLSEEERGYGQAGQQAGATQQYAAGGAGGYGDMNNGNNRGNNRGNSGNDDSKKGWGKPVAIVAIAAMVAVVALVALVLSFTSGTEDNKDNTAAPTQETSSSPTPTTTSPEETTTSPLDRVDPSGTINDTRERLEQELDQLRESPPAIPGPGERSSGWGTIPQGVVGKSPASVEVELRTNGYQNVTVVDAEGNPTNSVAAIMGKVASIDPSEGQMAETSTPVTIYLQ</sequence>
<dbReference type="InterPro" id="IPR005543">
    <property type="entry name" value="PASTA_dom"/>
</dbReference>
<keyword evidence="2" id="KW-0812">Transmembrane</keyword>
<feature type="region of interest" description="Disordered" evidence="1">
    <location>
        <begin position="245"/>
        <end position="270"/>
    </location>
</feature>
<dbReference type="Proteomes" id="UP000594774">
    <property type="component" value="Chromosome"/>
</dbReference>
<feature type="region of interest" description="Disordered" evidence="1">
    <location>
        <begin position="1"/>
        <end position="159"/>
    </location>
</feature>
<evidence type="ECO:0000313" key="3">
    <source>
        <dbReference type="EMBL" id="QPR30511.1"/>
    </source>
</evidence>
<proteinExistence type="predicted"/>
<organism evidence="3 5">
    <name type="scientific">Corynebacterium amycolatum</name>
    <dbReference type="NCBI Taxonomy" id="43765"/>
    <lineage>
        <taxon>Bacteria</taxon>
        <taxon>Bacillati</taxon>
        <taxon>Actinomycetota</taxon>
        <taxon>Actinomycetes</taxon>
        <taxon>Mycobacteriales</taxon>
        <taxon>Corynebacteriaceae</taxon>
        <taxon>Corynebacterium</taxon>
    </lineage>
</organism>
<gene>
    <name evidence="3" type="ORF">I6G95_09955</name>
    <name evidence="4" type="ORF">I6H48_10505</name>
</gene>
<feature type="compositionally biased region" description="Low complexity" evidence="1">
    <location>
        <begin position="21"/>
        <end position="31"/>
    </location>
</feature>
<accession>A0AB37G8Q4</accession>
<feature type="compositionally biased region" description="Gly residues" evidence="1">
    <location>
        <begin position="85"/>
        <end position="100"/>
    </location>
</feature>
<feature type="compositionally biased region" description="Basic and acidic residues" evidence="1">
    <location>
        <begin position="1"/>
        <end position="20"/>
    </location>
</feature>
<dbReference type="RefSeq" id="WP_197914510.1">
    <property type="nucleotide sequence ID" value="NZ_CP065628.1"/>
</dbReference>
<keyword evidence="6" id="KW-1185">Reference proteome</keyword>
<feature type="transmembrane region" description="Helical" evidence="2">
    <location>
        <begin position="165"/>
        <end position="186"/>
    </location>
</feature>
<evidence type="ECO:0000313" key="6">
    <source>
        <dbReference type="Proteomes" id="UP000595198"/>
    </source>
</evidence>
<evidence type="ECO:0000256" key="2">
    <source>
        <dbReference type="SAM" id="Phobius"/>
    </source>
</evidence>
<dbReference type="Gene3D" id="3.30.10.20">
    <property type="match status" value="1"/>
</dbReference>
<name>A0AB37G8Q4_CORAY</name>
<keyword evidence="2" id="KW-0472">Membrane</keyword>
<reference evidence="5 6" key="1">
    <citation type="submission" date="2020-12" db="EMBL/GenBank/DDBJ databases">
        <title>FDA dAtabase for Regulatory Grade micrObial Sequences (FDA-ARGOS): Supporting development and validation of Infectious Disease Dx tests.</title>
        <authorList>
            <person name="Sproer C."/>
            <person name="Gronow S."/>
            <person name="Severitt S."/>
            <person name="Schroder I."/>
            <person name="Tallon L."/>
            <person name="Sadzewicz L."/>
            <person name="Zhao X."/>
            <person name="Boylan J."/>
            <person name="Ott S."/>
            <person name="Bowen H."/>
            <person name="Vavikolanu K."/>
            <person name="Mehta A."/>
            <person name="Aluvathingal J."/>
            <person name="Nadendla S."/>
            <person name="Lowell S."/>
            <person name="Myers T."/>
            <person name="Yan Y."/>
            <person name="Sichtig H."/>
        </authorList>
    </citation>
    <scope>NUCLEOTIDE SEQUENCE [LARGE SCALE GENOMIC DNA]</scope>
    <source>
        <strain evidence="3 5">FDAARGOS_938</strain>
        <strain evidence="4 6">FDAARGOS_991</strain>
    </source>
</reference>
<feature type="compositionally biased region" description="Low complexity" evidence="1">
    <location>
        <begin position="118"/>
        <end position="130"/>
    </location>
</feature>
<feature type="compositionally biased region" description="Low complexity" evidence="1">
    <location>
        <begin position="138"/>
        <end position="154"/>
    </location>
</feature>
<dbReference type="EMBL" id="CP066023">
    <property type="protein sequence ID" value="QQB82347.1"/>
    <property type="molecule type" value="Genomic_DNA"/>
</dbReference>
<evidence type="ECO:0000256" key="1">
    <source>
        <dbReference type="SAM" id="MobiDB-lite"/>
    </source>
</evidence>
<evidence type="ECO:0000313" key="4">
    <source>
        <dbReference type="EMBL" id="QQB82347.1"/>
    </source>
</evidence>
<dbReference type="CDD" id="cd06577">
    <property type="entry name" value="PASTA_pknB"/>
    <property type="match status" value="1"/>
</dbReference>
<feature type="region of interest" description="Disordered" evidence="1">
    <location>
        <begin position="189"/>
        <end position="232"/>
    </location>
</feature>
<dbReference type="AlphaFoldDB" id="A0AB37G8Q4"/>
<dbReference type="EMBL" id="CP065628">
    <property type="protein sequence ID" value="QPR30511.1"/>
    <property type="molecule type" value="Genomic_DNA"/>
</dbReference>
<protein>
    <submittedName>
        <fullName evidence="3">PASTA domain-containing protein</fullName>
    </submittedName>
</protein>
<feature type="compositionally biased region" description="Low complexity" evidence="1">
    <location>
        <begin position="200"/>
        <end position="222"/>
    </location>
</feature>